<evidence type="ECO:0000313" key="1">
    <source>
        <dbReference type="EMBL" id="MBO0933956.1"/>
    </source>
</evidence>
<dbReference type="EMBL" id="JAFMYU010000024">
    <property type="protein sequence ID" value="MBO0933956.1"/>
    <property type="molecule type" value="Genomic_DNA"/>
</dbReference>
<accession>A0A939K2D0</accession>
<protein>
    <recommendedName>
        <fullName evidence="3">Erythromycin esterase family protein</fullName>
    </recommendedName>
</protein>
<sequence length="449" mass="50877">MKTTLLISLILGLLLLKQTLPYAEGQNIQADYLSQHKAILLPETPQSYALFDTSFYQHDLFMLGEVHGYATPQTLDFALLKHLNQRVGLRYYLAEMDGAQAALVNAYLETGQTPLLDSLFSGFLRQTHAGTSQWGNQEFYNKLIRIRAYNHTLPDSARIQFLGVDWFQQNGYYALPQLRAIVRQRPRPAGACPELDSLIRVCQQPKLSIGQVLPFAKAIRADRLAQPIVYKQWLENQNINFFQIIEALCLYTENIRTRDEIAARLTQFLIRERGLKGQKLYGLWGYTHVMKATVNKSRGVAELLGKAGLRVMTMPILFGDSYMLIHRRNLPFIFRDKGEFQQSKLLNADGHVFKVDGFNELAKLAGSGETTLFRLDADGSPYRNALHLVKVGGFTGSKMSPDDPQNHVTTDYFQYVFVVKNSPALTVWEKGKQQLVPDSVEAQTTPSPR</sequence>
<comment type="caution">
    <text evidence="1">The sequence shown here is derived from an EMBL/GenBank/DDBJ whole genome shotgun (WGS) entry which is preliminary data.</text>
</comment>
<organism evidence="1 2">
    <name type="scientific">Fibrella aquatilis</name>
    <dbReference type="NCBI Taxonomy" id="2817059"/>
    <lineage>
        <taxon>Bacteria</taxon>
        <taxon>Pseudomonadati</taxon>
        <taxon>Bacteroidota</taxon>
        <taxon>Cytophagia</taxon>
        <taxon>Cytophagales</taxon>
        <taxon>Spirosomataceae</taxon>
        <taxon>Fibrella</taxon>
    </lineage>
</organism>
<keyword evidence="2" id="KW-1185">Reference proteome</keyword>
<evidence type="ECO:0008006" key="3">
    <source>
        <dbReference type="Google" id="ProtNLM"/>
    </source>
</evidence>
<dbReference type="AlphaFoldDB" id="A0A939K2D0"/>
<dbReference type="Gene3D" id="3.30.1870.10">
    <property type="entry name" value="EreA-like, domain 2"/>
    <property type="match status" value="1"/>
</dbReference>
<evidence type="ECO:0000313" key="2">
    <source>
        <dbReference type="Proteomes" id="UP000664795"/>
    </source>
</evidence>
<proteinExistence type="predicted"/>
<reference evidence="1 2" key="1">
    <citation type="submission" date="2021-03" db="EMBL/GenBank/DDBJ databases">
        <title>Fibrella sp. HMF5036 genome sequencing and assembly.</title>
        <authorList>
            <person name="Kang H."/>
            <person name="Kim H."/>
            <person name="Bae S."/>
            <person name="Joh K."/>
        </authorList>
    </citation>
    <scope>NUCLEOTIDE SEQUENCE [LARGE SCALE GENOMIC DNA]</scope>
    <source>
        <strain evidence="1 2">HMF5036</strain>
    </source>
</reference>
<dbReference type="RefSeq" id="WP_207337921.1">
    <property type="nucleotide sequence ID" value="NZ_JAFMYU010000024.1"/>
</dbReference>
<name>A0A939K2D0_9BACT</name>
<dbReference type="Proteomes" id="UP000664795">
    <property type="component" value="Unassembled WGS sequence"/>
</dbReference>
<gene>
    <name evidence="1" type="ORF">J2I48_23305</name>
</gene>
<dbReference type="SUPFAM" id="SSF159501">
    <property type="entry name" value="EreA/ChaN-like"/>
    <property type="match status" value="1"/>
</dbReference>